<dbReference type="EMBL" id="DWYG01000180">
    <property type="protein sequence ID" value="HJB42946.1"/>
    <property type="molecule type" value="Genomic_DNA"/>
</dbReference>
<evidence type="ECO:0000313" key="3">
    <source>
        <dbReference type="Proteomes" id="UP000886803"/>
    </source>
</evidence>
<reference evidence="2" key="1">
    <citation type="journal article" date="2021" name="PeerJ">
        <title>Extensive microbial diversity within the chicken gut microbiome revealed by metagenomics and culture.</title>
        <authorList>
            <person name="Gilroy R."/>
            <person name="Ravi A."/>
            <person name="Getino M."/>
            <person name="Pursley I."/>
            <person name="Horton D.L."/>
            <person name="Alikhan N.F."/>
            <person name="Baker D."/>
            <person name="Gharbi K."/>
            <person name="Hall N."/>
            <person name="Watson M."/>
            <person name="Adriaenssens E.M."/>
            <person name="Foster-Nyarko E."/>
            <person name="Jarju S."/>
            <person name="Secka A."/>
            <person name="Antonio M."/>
            <person name="Oren A."/>
            <person name="Chaudhuri R.R."/>
            <person name="La Ragione R."/>
            <person name="Hildebrand F."/>
            <person name="Pallen M.J."/>
        </authorList>
    </citation>
    <scope>NUCLEOTIDE SEQUENCE</scope>
    <source>
        <strain evidence="2">ChiBcec8-13705</strain>
    </source>
</reference>
<feature type="compositionally biased region" description="Basic and acidic residues" evidence="1">
    <location>
        <begin position="111"/>
        <end position="121"/>
    </location>
</feature>
<sequence>MTAALRLRARSLGRDTYEPLPAGGLAWQVIQTAGAGTLEDPAVFTVTLTNTGAALWQGVVLAELVFPCRDPRFFLPGFLYGRNRGEAPLRVDTLFPRLRRRRAQGLGCAGRRCDRPAERGQKQRRRIPVHPVRRDRRRAGI</sequence>
<evidence type="ECO:0000256" key="1">
    <source>
        <dbReference type="SAM" id="MobiDB-lite"/>
    </source>
</evidence>
<name>A0A9D2M918_9FIRM</name>
<gene>
    <name evidence="2" type="ORF">H9945_10670</name>
</gene>
<feature type="region of interest" description="Disordered" evidence="1">
    <location>
        <begin position="110"/>
        <end position="141"/>
    </location>
</feature>
<dbReference type="AlphaFoldDB" id="A0A9D2M918"/>
<proteinExistence type="predicted"/>
<evidence type="ECO:0000313" key="2">
    <source>
        <dbReference type="EMBL" id="HJB42946.1"/>
    </source>
</evidence>
<accession>A0A9D2M918</accession>
<feature type="compositionally biased region" description="Basic residues" evidence="1">
    <location>
        <begin position="122"/>
        <end position="141"/>
    </location>
</feature>
<organism evidence="2 3">
    <name type="scientific">Candidatus Gemmiger avicola</name>
    <dbReference type="NCBI Taxonomy" id="2838605"/>
    <lineage>
        <taxon>Bacteria</taxon>
        <taxon>Bacillati</taxon>
        <taxon>Bacillota</taxon>
        <taxon>Clostridia</taxon>
        <taxon>Eubacteriales</taxon>
        <taxon>Gemmiger</taxon>
    </lineage>
</organism>
<reference evidence="2" key="2">
    <citation type="submission" date="2021-04" db="EMBL/GenBank/DDBJ databases">
        <authorList>
            <person name="Gilroy R."/>
        </authorList>
    </citation>
    <scope>NUCLEOTIDE SEQUENCE</scope>
    <source>
        <strain evidence="2">ChiBcec8-13705</strain>
    </source>
</reference>
<dbReference type="Proteomes" id="UP000886803">
    <property type="component" value="Unassembled WGS sequence"/>
</dbReference>
<protein>
    <submittedName>
        <fullName evidence="2">Uncharacterized protein</fullName>
    </submittedName>
</protein>
<comment type="caution">
    <text evidence="2">The sequence shown here is derived from an EMBL/GenBank/DDBJ whole genome shotgun (WGS) entry which is preliminary data.</text>
</comment>